<comment type="similarity">
    <text evidence="1">Belongs to the eukaryotic ATPase epsilon family.</text>
</comment>
<dbReference type="GO" id="GO:0046933">
    <property type="term" value="F:proton-transporting ATP synthase activity, rotational mechanism"/>
    <property type="evidence" value="ECO:0007669"/>
    <property type="project" value="InterPro"/>
</dbReference>
<dbReference type="AlphaFoldDB" id="A0A2T9Y6Z2"/>
<organism evidence="2 3">
    <name type="scientific">Furculomyces boomerangus</name>
    <dbReference type="NCBI Taxonomy" id="61424"/>
    <lineage>
        <taxon>Eukaryota</taxon>
        <taxon>Fungi</taxon>
        <taxon>Fungi incertae sedis</taxon>
        <taxon>Zoopagomycota</taxon>
        <taxon>Kickxellomycotina</taxon>
        <taxon>Harpellomycetes</taxon>
        <taxon>Harpellales</taxon>
        <taxon>Harpellaceae</taxon>
        <taxon>Furculomyces</taxon>
    </lineage>
</organism>
<evidence type="ECO:0008006" key="4">
    <source>
        <dbReference type="Google" id="ProtNLM"/>
    </source>
</evidence>
<dbReference type="GO" id="GO:0005743">
    <property type="term" value="C:mitochondrial inner membrane"/>
    <property type="evidence" value="ECO:0007669"/>
    <property type="project" value="InterPro"/>
</dbReference>
<dbReference type="PANTHER" id="PTHR12448:SF0">
    <property type="entry name" value="ATP SYNTHASE SUBUNIT EPSILON, MITOCHONDRIAL"/>
    <property type="match status" value="1"/>
</dbReference>
<protein>
    <recommendedName>
        <fullName evidence="4">ATP synthase subunit epsilon, mitochondrial</fullName>
    </recommendedName>
</protein>
<keyword evidence="3" id="KW-1185">Reference proteome</keyword>
<dbReference type="Proteomes" id="UP000245699">
    <property type="component" value="Unassembled WGS sequence"/>
</dbReference>
<sequence length="71" mass="8147">MSFAWRNAGINYLQYCNIAGRALRRVLKEEHLANAAKRDKMEVKYVKWSAGKHTETVEIPTIVTRHASEST</sequence>
<dbReference type="Gene3D" id="1.10.1620.20">
    <property type="entry name" value="ATP synthase, F1 complex, epsilon subunit superfamily, mitochondrial"/>
    <property type="match status" value="1"/>
</dbReference>
<gene>
    <name evidence="2" type="ORF">BB559_005723</name>
</gene>
<dbReference type="InterPro" id="IPR006721">
    <property type="entry name" value="ATP_synth_F1_esu_mt"/>
</dbReference>
<dbReference type="STRING" id="61424.A0A2T9Y6Z2"/>
<dbReference type="GO" id="GO:0042776">
    <property type="term" value="P:proton motive force-driven mitochondrial ATP synthesis"/>
    <property type="evidence" value="ECO:0007669"/>
    <property type="project" value="TreeGrafter"/>
</dbReference>
<dbReference type="PANTHER" id="PTHR12448">
    <property type="entry name" value="ATP SYNTHASE EPSILON CHAIN, MITOCHONDRIAL"/>
    <property type="match status" value="1"/>
</dbReference>
<reference evidence="2 3" key="1">
    <citation type="journal article" date="2018" name="MBio">
        <title>Comparative Genomics Reveals the Core Gene Toolbox for the Fungus-Insect Symbiosis.</title>
        <authorList>
            <person name="Wang Y."/>
            <person name="Stata M."/>
            <person name="Wang W."/>
            <person name="Stajich J.E."/>
            <person name="White M.M."/>
            <person name="Moncalvo J.M."/>
        </authorList>
    </citation>
    <scope>NUCLEOTIDE SEQUENCE [LARGE SCALE GENOMIC DNA]</scope>
    <source>
        <strain evidence="2 3">AUS-77-4</strain>
    </source>
</reference>
<dbReference type="EMBL" id="MBFT01000656">
    <property type="protein sequence ID" value="PVU88120.1"/>
    <property type="molecule type" value="Genomic_DNA"/>
</dbReference>
<dbReference type="CDD" id="cd12153">
    <property type="entry name" value="F1-ATPase_epsilon"/>
    <property type="match status" value="1"/>
</dbReference>
<dbReference type="SUPFAM" id="SSF48690">
    <property type="entry name" value="Epsilon subunit of mitochondrial F1F0-ATP synthase"/>
    <property type="match status" value="1"/>
</dbReference>
<comment type="caution">
    <text evidence="2">The sequence shown here is derived from an EMBL/GenBank/DDBJ whole genome shotgun (WGS) entry which is preliminary data.</text>
</comment>
<name>A0A2T9Y6Z2_9FUNG</name>
<proteinExistence type="inferred from homology"/>
<accession>A0A2T9Y6Z2</accession>
<evidence type="ECO:0000313" key="3">
    <source>
        <dbReference type="Proteomes" id="UP000245699"/>
    </source>
</evidence>
<evidence type="ECO:0000313" key="2">
    <source>
        <dbReference type="EMBL" id="PVU88120.1"/>
    </source>
</evidence>
<evidence type="ECO:0000256" key="1">
    <source>
        <dbReference type="ARBA" id="ARBA00009502"/>
    </source>
</evidence>
<dbReference type="GO" id="GO:0045259">
    <property type="term" value="C:proton-transporting ATP synthase complex"/>
    <property type="evidence" value="ECO:0007669"/>
    <property type="project" value="InterPro"/>
</dbReference>
<dbReference type="Pfam" id="PF04627">
    <property type="entry name" value="ATP-synt_Eps"/>
    <property type="match status" value="1"/>
</dbReference>
<dbReference type="InterPro" id="IPR036742">
    <property type="entry name" value="ATP_synth_F1_esu_sf_mt"/>
</dbReference>
<dbReference type="OrthoDB" id="269124at2759"/>